<evidence type="ECO:0000313" key="1">
    <source>
        <dbReference type="EMBL" id="KAI0040027.1"/>
    </source>
</evidence>
<reference evidence="1" key="1">
    <citation type="submission" date="2021-02" db="EMBL/GenBank/DDBJ databases">
        <authorList>
            <consortium name="DOE Joint Genome Institute"/>
            <person name="Ahrendt S."/>
            <person name="Looney B.P."/>
            <person name="Miyauchi S."/>
            <person name="Morin E."/>
            <person name="Drula E."/>
            <person name="Courty P.E."/>
            <person name="Chicoki N."/>
            <person name="Fauchery L."/>
            <person name="Kohler A."/>
            <person name="Kuo A."/>
            <person name="Labutti K."/>
            <person name="Pangilinan J."/>
            <person name="Lipzen A."/>
            <person name="Riley R."/>
            <person name="Andreopoulos W."/>
            <person name="He G."/>
            <person name="Johnson J."/>
            <person name="Barry K.W."/>
            <person name="Grigoriev I.V."/>
            <person name="Nagy L."/>
            <person name="Hibbett D."/>
            <person name="Henrissat B."/>
            <person name="Matheny P.B."/>
            <person name="Labbe J."/>
            <person name="Martin F."/>
        </authorList>
    </citation>
    <scope>NUCLEOTIDE SEQUENCE</scope>
    <source>
        <strain evidence="1">FP105234-sp</strain>
    </source>
</reference>
<gene>
    <name evidence="1" type="ORF">FA95DRAFT_1585151</name>
</gene>
<dbReference type="EMBL" id="MU276236">
    <property type="protein sequence ID" value="KAI0040027.1"/>
    <property type="molecule type" value="Genomic_DNA"/>
</dbReference>
<name>A0ACB8R7Z5_9AGAM</name>
<keyword evidence="2" id="KW-1185">Reference proteome</keyword>
<accession>A0ACB8R7Z5</accession>
<sequence>MSSTTLQEPGGRAVAVDPEKAQPEKLRLSEPKADPEVNEGRQYEVALEPADDPQQLPATLRWLTVLTISTAALCVNSASSAAAETEVAVAERFGVSKEVGILGVSLYVLGLGLGPLITGPLSELYGRNIIYRISFFLFFAFTFPVAFAPTLAVFLVFRFVTGFCGSAFLSVAGGSVTDLFPDHQVATPMALYTISPFLGPIIGPIYGGFVNQNTTWRWTYWALINWSFAEAVAIFFIVPETYIPVLLKWKAQRMRKATGDIKYYAPIEKQNSSLASMIIVSCYKPFQLVLFDRMALLIDLWNSLLSGILFLTFQAFPIVFGEGHGFNRQMTGLTFLGIGFGMLIGLTTTPYGNMRFRAYEKDHGPPPPEYRLKQGQLGGVLVAISLFCVAFTTYPHVHWIVPIVASIPFGTGIYCSFVSSFTYLVVAYRPIAASAMASNTAMRTIFAAAFPLFAPAMYHRLGTVGATALLAGLTTIMAPLPFVFYKFGARLRSQSEFATH</sequence>
<evidence type="ECO:0000313" key="2">
    <source>
        <dbReference type="Proteomes" id="UP000814033"/>
    </source>
</evidence>
<organism evidence="1 2">
    <name type="scientific">Auriscalpium vulgare</name>
    <dbReference type="NCBI Taxonomy" id="40419"/>
    <lineage>
        <taxon>Eukaryota</taxon>
        <taxon>Fungi</taxon>
        <taxon>Dikarya</taxon>
        <taxon>Basidiomycota</taxon>
        <taxon>Agaricomycotina</taxon>
        <taxon>Agaricomycetes</taxon>
        <taxon>Russulales</taxon>
        <taxon>Auriscalpiaceae</taxon>
        <taxon>Auriscalpium</taxon>
    </lineage>
</organism>
<proteinExistence type="predicted"/>
<protein>
    <submittedName>
        <fullName evidence="1">MFS general substrate transporter</fullName>
    </submittedName>
</protein>
<reference evidence="1" key="2">
    <citation type="journal article" date="2022" name="New Phytol.">
        <title>Evolutionary transition to the ectomycorrhizal habit in the genomes of a hyperdiverse lineage of mushroom-forming fungi.</title>
        <authorList>
            <person name="Looney B."/>
            <person name="Miyauchi S."/>
            <person name="Morin E."/>
            <person name="Drula E."/>
            <person name="Courty P.E."/>
            <person name="Kohler A."/>
            <person name="Kuo A."/>
            <person name="LaButti K."/>
            <person name="Pangilinan J."/>
            <person name="Lipzen A."/>
            <person name="Riley R."/>
            <person name="Andreopoulos W."/>
            <person name="He G."/>
            <person name="Johnson J."/>
            <person name="Nolan M."/>
            <person name="Tritt A."/>
            <person name="Barry K.W."/>
            <person name="Grigoriev I.V."/>
            <person name="Nagy L.G."/>
            <person name="Hibbett D."/>
            <person name="Henrissat B."/>
            <person name="Matheny P.B."/>
            <person name="Labbe J."/>
            <person name="Martin F.M."/>
        </authorList>
    </citation>
    <scope>NUCLEOTIDE SEQUENCE</scope>
    <source>
        <strain evidence="1">FP105234-sp</strain>
    </source>
</reference>
<dbReference type="Proteomes" id="UP000814033">
    <property type="component" value="Unassembled WGS sequence"/>
</dbReference>
<comment type="caution">
    <text evidence="1">The sequence shown here is derived from an EMBL/GenBank/DDBJ whole genome shotgun (WGS) entry which is preliminary data.</text>
</comment>